<dbReference type="InterPro" id="IPR001806">
    <property type="entry name" value="Small_GTPase"/>
</dbReference>
<keyword evidence="1" id="KW-0812">Transmembrane</keyword>
<protein>
    <submittedName>
        <fullName evidence="2">Ras-related protein rab-2a</fullName>
    </submittedName>
</protein>
<dbReference type="Proteomes" id="UP000023152">
    <property type="component" value="Unassembled WGS sequence"/>
</dbReference>
<name>X6LLP1_RETFI</name>
<evidence type="ECO:0000313" key="2">
    <source>
        <dbReference type="EMBL" id="ETO02534.1"/>
    </source>
</evidence>
<dbReference type="PROSITE" id="PS51419">
    <property type="entry name" value="RAB"/>
    <property type="match status" value="1"/>
</dbReference>
<dbReference type="InterPro" id="IPR050209">
    <property type="entry name" value="Rab_GTPases_membrane_traffic"/>
</dbReference>
<keyword evidence="1" id="KW-0472">Membrane</keyword>
<dbReference type="PANTHER" id="PTHR47979">
    <property type="entry name" value="DRAB11-RELATED"/>
    <property type="match status" value="1"/>
</dbReference>
<dbReference type="InterPro" id="IPR027417">
    <property type="entry name" value="P-loop_NTPase"/>
</dbReference>
<accession>X6LLP1</accession>
<dbReference type="GO" id="GO:0005525">
    <property type="term" value="F:GTP binding"/>
    <property type="evidence" value="ECO:0007669"/>
    <property type="project" value="InterPro"/>
</dbReference>
<evidence type="ECO:0000313" key="3">
    <source>
        <dbReference type="Proteomes" id="UP000023152"/>
    </source>
</evidence>
<gene>
    <name evidence="2" type="ORF">RFI_34894</name>
</gene>
<dbReference type="GO" id="GO:0003924">
    <property type="term" value="F:GTPase activity"/>
    <property type="evidence" value="ECO:0007669"/>
    <property type="project" value="InterPro"/>
</dbReference>
<organism evidence="2 3">
    <name type="scientific">Reticulomyxa filosa</name>
    <dbReference type="NCBI Taxonomy" id="46433"/>
    <lineage>
        <taxon>Eukaryota</taxon>
        <taxon>Sar</taxon>
        <taxon>Rhizaria</taxon>
        <taxon>Retaria</taxon>
        <taxon>Foraminifera</taxon>
        <taxon>Monothalamids</taxon>
        <taxon>Reticulomyxidae</taxon>
        <taxon>Reticulomyxa</taxon>
    </lineage>
</organism>
<dbReference type="AlphaFoldDB" id="X6LLP1"/>
<comment type="caution">
    <text evidence="2">The sequence shown here is derived from an EMBL/GenBank/DDBJ whole genome shotgun (WGS) entry which is preliminary data.</text>
</comment>
<keyword evidence="3" id="KW-1185">Reference proteome</keyword>
<feature type="transmembrane region" description="Helical" evidence="1">
    <location>
        <begin position="54"/>
        <end position="74"/>
    </location>
</feature>
<dbReference type="OrthoDB" id="9989112at2759"/>
<evidence type="ECO:0000256" key="1">
    <source>
        <dbReference type="SAM" id="Phobius"/>
    </source>
</evidence>
<sequence length="152" mass="17389">MTIMLIGNKCDLERRRQVSVEEGKTFAEENGLMFLEISATKLLTMLKKFRRRHCCFLFLSLFMYVRYTALTLTYCKLVANSNDINVNNNNNNNNKKAFVKPAQQIYQKIQRGIYDVSNEQYGIKVGMASQTNQTTTSGSKSKTTNESCCVLL</sequence>
<keyword evidence="1" id="KW-1133">Transmembrane helix</keyword>
<proteinExistence type="predicted"/>
<dbReference type="Pfam" id="PF00071">
    <property type="entry name" value="Ras"/>
    <property type="match status" value="1"/>
</dbReference>
<dbReference type="Gene3D" id="3.40.50.300">
    <property type="entry name" value="P-loop containing nucleotide triphosphate hydrolases"/>
    <property type="match status" value="1"/>
</dbReference>
<reference evidence="2 3" key="1">
    <citation type="journal article" date="2013" name="Curr. Biol.">
        <title>The Genome of the Foraminiferan Reticulomyxa filosa.</title>
        <authorList>
            <person name="Glockner G."/>
            <person name="Hulsmann N."/>
            <person name="Schleicher M."/>
            <person name="Noegel A.A."/>
            <person name="Eichinger L."/>
            <person name="Gallinger C."/>
            <person name="Pawlowski J."/>
            <person name="Sierra R."/>
            <person name="Euteneuer U."/>
            <person name="Pillet L."/>
            <person name="Moustafa A."/>
            <person name="Platzer M."/>
            <person name="Groth M."/>
            <person name="Szafranski K."/>
            <person name="Schliwa M."/>
        </authorList>
    </citation>
    <scope>NUCLEOTIDE SEQUENCE [LARGE SCALE GENOMIC DNA]</scope>
</reference>
<dbReference type="SUPFAM" id="SSF52540">
    <property type="entry name" value="P-loop containing nucleoside triphosphate hydrolases"/>
    <property type="match status" value="1"/>
</dbReference>
<dbReference type="EMBL" id="ASPP01035551">
    <property type="protein sequence ID" value="ETO02534.1"/>
    <property type="molecule type" value="Genomic_DNA"/>
</dbReference>